<proteinExistence type="predicted"/>
<accession>A0A8J3PL39</accession>
<dbReference type="CDD" id="cd00093">
    <property type="entry name" value="HTH_XRE"/>
    <property type="match status" value="1"/>
</dbReference>
<dbReference type="InterPro" id="IPR043917">
    <property type="entry name" value="DUF5753"/>
</dbReference>
<dbReference type="AlphaFoldDB" id="A0A8J3PL39"/>
<comment type="caution">
    <text evidence="2">The sequence shown here is derived from an EMBL/GenBank/DDBJ whole genome shotgun (WGS) entry which is preliminary data.</text>
</comment>
<dbReference type="InterPro" id="IPR001387">
    <property type="entry name" value="Cro/C1-type_HTH"/>
</dbReference>
<name>A0A8J3PL39_9ACTN</name>
<dbReference type="Pfam" id="PF13560">
    <property type="entry name" value="HTH_31"/>
    <property type="match status" value="1"/>
</dbReference>
<evidence type="ECO:0000313" key="2">
    <source>
        <dbReference type="EMBL" id="GIG74056.1"/>
    </source>
</evidence>
<evidence type="ECO:0000313" key="3">
    <source>
        <dbReference type="Proteomes" id="UP000653674"/>
    </source>
</evidence>
<dbReference type="Pfam" id="PF19054">
    <property type="entry name" value="DUF5753"/>
    <property type="match status" value="1"/>
</dbReference>
<dbReference type="SUPFAM" id="SSF47413">
    <property type="entry name" value="lambda repressor-like DNA-binding domains"/>
    <property type="match status" value="1"/>
</dbReference>
<organism evidence="2 3">
    <name type="scientific">Planosporangium flavigriseum</name>
    <dbReference type="NCBI Taxonomy" id="373681"/>
    <lineage>
        <taxon>Bacteria</taxon>
        <taxon>Bacillati</taxon>
        <taxon>Actinomycetota</taxon>
        <taxon>Actinomycetes</taxon>
        <taxon>Micromonosporales</taxon>
        <taxon>Micromonosporaceae</taxon>
        <taxon>Planosporangium</taxon>
    </lineage>
</organism>
<dbReference type="InterPro" id="IPR010982">
    <property type="entry name" value="Lambda_DNA-bd_dom_sf"/>
</dbReference>
<protein>
    <submittedName>
        <fullName evidence="2">Transcriptional regulator</fullName>
    </submittedName>
</protein>
<reference evidence="2" key="1">
    <citation type="submission" date="2021-01" db="EMBL/GenBank/DDBJ databases">
        <title>Whole genome shotgun sequence of Planosporangium flavigriseum NBRC 105377.</title>
        <authorList>
            <person name="Komaki H."/>
            <person name="Tamura T."/>
        </authorList>
    </citation>
    <scope>NUCLEOTIDE SEQUENCE</scope>
    <source>
        <strain evidence="2">NBRC 105377</strain>
    </source>
</reference>
<dbReference type="PROSITE" id="PS50943">
    <property type="entry name" value="HTH_CROC1"/>
    <property type="match status" value="1"/>
</dbReference>
<dbReference type="Proteomes" id="UP000653674">
    <property type="component" value="Unassembled WGS sequence"/>
</dbReference>
<feature type="domain" description="HTH cro/C1-type" evidence="1">
    <location>
        <begin position="1"/>
        <end position="46"/>
    </location>
</feature>
<sequence>MTLDHAARELGLARSTMSRIENAQVSVRPGDVRTLLELYGVHSDDVAALVQVARDARQRGWWQAYSDVLPSWFEVYVGLEHAASEISTFEVALVPGLLQTADYARAVISAELPDASRTEVDRRTELRMKRQRDEARPELSVVLDEAVIRRVVGGPATMRAQLERLVADAEAPGLTLQIVPFGAGAHPSMIGSFSILVFPDEVDPPVVYLESRAGSLYVEGDGAQAYVRIFRTVQAAALSHEASVNLIRESAKTM</sequence>
<keyword evidence="3" id="KW-1185">Reference proteome</keyword>
<evidence type="ECO:0000259" key="1">
    <source>
        <dbReference type="PROSITE" id="PS50943"/>
    </source>
</evidence>
<dbReference type="GO" id="GO:0003677">
    <property type="term" value="F:DNA binding"/>
    <property type="evidence" value="ECO:0007669"/>
    <property type="project" value="InterPro"/>
</dbReference>
<dbReference type="EMBL" id="BONU01000014">
    <property type="protein sequence ID" value="GIG74056.1"/>
    <property type="molecule type" value="Genomic_DNA"/>
</dbReference>
<gene>
    <name evidence="2" type="ORF">Pfl04_24600</name>
</gene>